<protein>
    <recommendedName>
        <fullName evidence="3">Chitin-binding type-3 domain-containing protein</fullName>
    </recommendedName>
</protein>
<dbReference type="Pfam" id="PF06483">
    <property type="entry name" value="ChiC"/>
    <property type="match status" value="1"/>
</dbReference>
<dbReference type="InterPro" id="IPR036573">
    <property type="entry name" value="CBM_sf_5/12"/>
</dbReference>
<dbReference type="Pfam" id="PF02839">
    <property type="entry name" value="CBM_5_12"/>
    <property type="match status" value="1"/>
</dbReference>
<feature type="region of interest" description="Disordered" evidence="2">
    <location>
        <begin position="134"/>
        <end position="155"/>
    </location>
</feature>
<dbReference type="EMBL" id="BAAAXF010000064">
    <property type="protein sequence ID" value="GAA3502203.1"/>
    <property type="molecule type" value="Genomic_DNA"/>
</dbReference>
<name>A0ABP6U3H0_9ACTN</name>
<evidence type="ECO:0000259" key="3">
    <source>
        <dbReference type="SMART" id="SM00495"/>
    </source>
</evidence>
<evidence type="ECO:0000256" key="1">
    <source>
        <dbReference type="ARBA" id="ARBA00022801"/>
    </source>
</evidence>
<dbReference type="InterPro" id="IPR009470">
    <property type="entry name" value="Chi_C"/>
</dbReference>
<dbReference type="SMART" id="SM00495">
    <property type="entry name" value="ChtBD3"/>
    <property type="match status" value="1"/>
</dbReference>
<accession>A0ABP6U3H0</accession>
<sequence>MHEKFKSAAPYGARKSNADLPAEAVDVDVEFTDFEPGDSHHPVTPRLRITNRAGTALPGGTEFRFGYATSAPGNASDQSGFGTEVVAGGHTGDDVGGAAVEPGHCAEPAWDASVAYGGGSVVSHGGRARKARWWTKGEEPGATGERGVRRDRGAC</sequence>
<dbReference type="SUPFAM" id="SSF51055">
    <property type="entry name" value="Carbohydrate binding domain"/>
    <property type="match status" value="1"/>
</dbReference>
<keyword evidence="5" id="KW-1185">Reference proteome</keyword>
<proteinExistence type="predicted"/>
<dbReference type="InterPro" id="IPR003610">
    <property type="entry name" value="CBM5/12"/>
</dbReference>
<dbReference type="Gene3D" id="2.10.10.20">
    <property type="entry name" value="Carbohydrate-binding module superfamily 5/12"/>
    <property type="match status" value="1"/>
</dbReference>
<evidence type="ECO:0000313" key="5">
    <source>
        <dbReference type="Proteomes" id="UP001501455"/>
    </source>
</evidence>
<feature type="compositionally biased region" description="Polar residues" evidence="2">
    <location>
        <begin position="71"/>
        <end position="81"/>
    </location>
</feature>
<comment type="caution">
    <text evidence="4">The sequence shown here is derived from an EMBL/GenBank/DDBJ whole genome shotgun (WGS) entry which is preliminary data.</text>
</comment>
<organism evidence="4 5">
    <name type="scientific">Streptomyces prasinosporus</name>
    <dbReference type="NCBI Taxonomy" id="68256"/>
    <lineage>
        <taxon>Bacteria</taxon>
        <taxon>Bacillati</taxon>
        <taxon>Actinomycetota</taxon>
        <taxon>Actinomycetes</taxon>
        <taxon>Kitasatosporales</taxon>
        <taxon>Streptomycetaceae</taxon>
        <taxon>Streptomyces</taxon>
        <taxon>Streptomyces albogriseolus group</taxon>
    </lineage>
</organism>
<feature type="domain" description="Chitin-binding type-3" evidence="3">
    <location>
        <begin position="107"/>
        <end position="152"/>
    </location>
</feature>
<evidence type="ECO:0000313" key="4">
    <source>
        <dbReference type="EMBL" id="GAA3502203.1"/>
    </source>
</evidence>
<reference evidence="5" key="1">
    <citation type="journal article" date="2019" name="Int. J. Syst. Evol. Microbiol.">
        <title>The Global Catalogue of Microorganisms (GCM) 10K type strain sequencing project: providing services to taxonomists for standard genome sequencing and annotation.</title>
        <authorList>
            <consortium name="The Broad Institute Genomics Platform"/>
            <consortium name="The Broad Institute Genome Sequencing Center for Infectious Disease"/>
            <person name="Wu L."/>
            <person name="Ma J."/>
        </authorList>
    </citation>
    <scope>NUCLEOTIDE SEQUENCE [LARGE SCALE GENOMIC DNA]</scope>
    <source>
        <strain evidence="5">JCM 4816</strain>
    </source>
</reference>
<gene>
    <name evidence="4" type="ORF">GCM10019016_093110</name>
</gene>
<dbReference type="CDD" id="cd12215">
    <property type="entry name" value="ChiC_BD"/>
    <property type="match status" value="1"/>
</dbReference>
<feature type="region of interest" description="Disordered" evidence="2">
    <location>
        <begin position="68"/>
        <end position="104"/>
    </location>
</feature>
<dbReference type="Proteomes" id="UP001501455">
    <property type="component" value="Unassembled WGS sequence"/>
</dbReference>
<keyword evidence="1" id="KW-0378">Hydrolase</keyword>
<feature type="compositionally biased region" description="Basic and acidic residues" evidence="2">
    <location>
        <begin position="146"/>
        <end position="155"/>
    </location>
</feature>
<evidence type="ECO:0000256" key="2">
    <source>
        <dbReference type="SAM" id="MobiDB-lite"/>
    </source>
</evidence>